<keyword evidence="6" id="KW-0496">Mitochondrion</keyword>
<dbReference type="Proteomes" id="UP001140511">
    <property type="component" value="Unassembled WGS sequence"/>
</dbReference>
<feature type="domain" description="DUF676" evidence="8">
    <location>
        <begin position="22"/>
        <end position="80"/>
    </location>
</feature>
<evidence type="ECO:0000256" key="6">
    <source>
        <dbReference type="ARBA" id="ARBA00023128"/>
    </source>
</evidence>
<keyword evidence="7" id="KW-0472">Membrane</keyword>
<dbReference type="Pfam" id="PF05057">
    <property type="entry name" value="DUF676"/>
    <property type="match status" value="1"/>
</dbReference>
<evidence type="ECO:0000256" key="1">
    <source>
        <dbReference type="ARBA" id="ARBA00004173"/>
    </source>
</evidence>
<dbReference type="GO" id="GO:0005739">
    <property type="term" value="C:mitochondrion"/>
    <property type="evidence" value="ECO:0007669"/>
    <property type="project" value="UniProtKB-SubCell"/>
</dbReference>
<dbReference type="PANTHER" id="PTHR48182:SF2">
    <property type="entry name" value="PROTEIN SERAC1"/>
    <property type="match status" value="1"/>
</dbReference>
<dbReference type="GO" id="GO:0016020">
    <property type="term" value="C:membrane"/>
    <property type="evidence" value="ECO:0007669"/>
    <property type="project" value="UniProtKB-SubCell"/>
</dbReference>
<dbReference type="AlphaFoldDB" id="A0A9W9B3K1"/>
<evidence type="ECO:0000256" key="4">
    <source>
        <dbReference type="ARBA" id="ARBA00007920"/>
    </source>
</evidence>
<keyword evidence="10" id="KW-1185">Reference proteome</keyword>
<organism evidence="9 10">
    <name type="scientific">Trichoderma breve</name>
    <dbReference type="NCBI Taxonomy" id="2034170"/>
    <lineage>
        <taxon>Eukaryota</taxon>
        <taxon>Fungi</taxon>
        <taxon>Dikarya</taxon>
        <taxon>Ascomycota</taxon>
        <taxon>Pezizomycotina</taxon>
        <taxon>Sordariomycetes</taxon>
        <taxon>Hypocreomycetidae</taxon>
        <taxon>Hypocreales</taxon>
        <taxon>Hypocreaceae</taxon>
        <taxon>Trichoderma</taxon>
    </lineage>
</organism>
<protein>
    <recommendedName>
        <fullName evidence="8">DUF676 domain-containing protein</fullName>
    </recommendedName>
</protein>
<comment type="similarity">
    <text evidence="4">Belongs to the putative lipase ROG1 family.</text>
</comment>
<evidence type="ECO:0000256" key="7">
    <source>
        <dbReference type="ARBA" id="ARBA00023136"/>
    </source>
</evidence>
<reference evidence="9" key="1">
    <citation type="submission" date="2022-09" db="EMBL/GenBank/DDBJ databases">
        <title>Chromosome-level assembly of Trichoderma breve T069, a fungus used in development of biopesticide product.</title>
        <authorList>
            <person name="Lin R."/>
            <person name="Liu T."/>
        </authorList>
    </citation>
    <scope>NUCLEOTIDE SEQUENCE</scope>
    <source>
        <strain evidence="9">T069</strain>
    </source>
</reference>
<dbReference type="GeneID" id="80872809"/>
<dbReference type="InterPro" id="IPR007751">
    <property type="entry name" value="DUF676_lipase-like"/>
</dbReference>
<dbReference type="InterPro" id="IPR029058">
    <property type="entry name" value="AB_hydrolase_fold"/>
</dbReference>
<dbReference type="Gene3D" id="3.40.50.1820">
    <property type="entry name" value="alpha/beta hydrolase"/>
    <property type="match status" value="1"/>
</dbReference>
<comment type="subcellular location">
    <subcellularLocation>
        <location evidence="2">Endoplasmic reticulum</location>
    </subcellularLocation>
    <subcellularLocation>
        <location evidence="3">Membrane</location>
    </subcellularLocation>
    <subcellularLocation>
        <location evidence="1">Mitochondrion</location>
    </subcellularLocation>
</comment>
<evidence type="ECO:0000256" key="2">
    <source>
        <dbReference type="ARBA" id="ARBA00004240"/>
    </source>
</evidence>
<gene>
    <name evidence="9" type="ORF">T069G_10911</name>
</gene>
<sequence>MANSNFLETIASPEGANVEYNANIAFGKSVAGIGEQAKNLLQCIVQDRQTNGTRPIIFIAHSMGGIIVKEALVTAFFNEQAYPTIWTFTRSIAFFGVPHGGSQHAAWVKSISPIMALSPAKLNSSFIESIAADSAYNKDLNNKFKDLFGAYKILSFCETLPHGDVSLGLVHINKVVDIDAAILGWPDDLETKLYMNRDHVGICKFANAEEPEWQ</sequence>
<name>A0A9W9B3K1_9HYPO</name>
<dbReference type="PANTHER" id="PTHR48182">
    <property type="entry name" value="PROTEIN SERAC1"/>
    <property type="match status" value="1"/>
</dbReference>
<evidence type="ECO:0000256" key="3">
    <source>
        <dbReference type="ARBA" id="ARBA00004370"/>
    </source>
</evidence>
<dbReference type="RefSeq" id="XP_056024411.1">
    <property type="nucleotide sequence ID" value="XM_056178121.1"/>
</dbReference>
<evidence type="ECO:0000259" key="8">
    <source>
        <dbReference type="Pfam" id="PF05057"/>
    </source>
</evidence>
<dbReference type="SUPFAM" id="SSF53474">
    <property type="entry name" value="alpha/beta-Hydrolases"/>
    <property type="match status" value="1"/>
</dbReference>
<evidence type="ECO:0000313" key="10">
    <source>
        <dbReference type="Proteomes" id="UP001140511"/>
    </source>
</evidence>
<proteinExistence type="inferred from homology"/>
<dbReference type="GO" id="GO:0005783">
    <property type="term" value="C:endoplasmic reticulum"/>
    <property type="evidence" value="ECO:0007669"/>
    <property type="project" value="UniProtKB-SubCell"/>
</dbReference>
<evidence type="ECO:0000256" key="5">
    <source>
        <dbReference type="ARBA" id="ARBA00022824"/>
    </source>
</evidence>
<dbReference type="InterPro" id="IPR052374">
    <property type="entry name" value="SERAC1"/>
</dbReference>
<accession>A0A9W9B3K1</accession>
<dbReference type="EMBL" id="JAOPEN010000007">
    <property type="protein sequence ID" value="KAJ4855353.1"/>
    <property type="molecule type" value="Genomic_DNA"/>
</dbReference>
<evidence type="ECO:0000313" key="9">
    <source>
        <dbReference type="EMBL" id="KAJ4855353.1"/>
    </source>
</evidence>
<keyword evidence="5" id="KW-0256">Endoplasmic reticulum</keyword>
<comment type="caution">
    <text evidence="9">The sequence shown here is derived from an EMBL/GenBank/DDBJ whole genome shotgun (WGS) entry which is preliminary data.</text>
</comment>